<evidence type="ECO:0000259" key="3">
    <source>
        <dbReference type="PROSITE" id="PS50102"/>
    </source>
</evidence>
<sequence>MACNSISPNCDLQIGSNWRSLTVIQGVDDSNPPRSSSTRPSRYQGGLALWVGNIPQNTTIMTLRDYFSEPAPCDLLSVSYNPDARYAFVNFSSEAARLAAIRLAGSRLFDGRRLDCRIRHEFRGRSTKVNYGLNTSTNKALLTSSSPVRCDRAKSLRSKVEEFTHFPEADRSSWGKEKYFILKSFSLDALYQSLETGRWHVPKRHVERLNHAYQTASKVYLIFSVNGSGCFFGYAVMRSEIRVEDEDLIPFGDEVHVISPHGFEVEDDSGASQPEFECDAQPTAARSRTESLASSDSTMTCSSTASWSSLSPSSSVSSGSIIYQPERRRIIWEASWPPRTTPRETVSTEEDLHTNSPTRSLSISEIHPQPQPQPLPWPVSRTDPNSLSTPTATATATTLSNRTESPDDMASRSTATANGDSDASSSSSFLATLDRFSSPCRIKWLCAQSLPFAAVRGLINPWNADKEVHVARNVTPVEPAVAARLLECWGTATTASRSTFGSGSR</sequence>
<accession>A0A177FE93</accession>
<feature type="domain" description="YTH" evidence="4">
    <location>
        <begin position="355"/>
        <end position="489"/>
    </location>
</feature>
<protein>
    <recommendedName>
        <fullName evidence="7">YTH domain-containing protein</fullName>
    </recommendedName>
</protein>
<dbReference type="Proteomes" id="UP000077002">
    <property type="component" value="Unassembled WGS sequence"/>
</dbReference>
<evidence type="ECO:0000313" key="5">
    <source>
        <dbReference type="EMBL" id="OAG42081.1"/>
    </source>
</evidence>
<organism evidence="5 6">
    <name type="scientific">Fonsecaea monophora</name>
    <dbReference type="NCBI Taxonomy" id="254056"/>
    <lineage>
        <taxon>Eukaryota</taxon>
        <taxon>Fungi</taxon>
        <taxon>Dikarya</taxon>
        <taxon>Ascomycota</taxon>
        <taxon>Pezizomycotina</taxon>
        <taxon>Eurotiomycetes</taxon>
        <taxon>Chaetothyriomycetidae</taxon>
        <taxon>Chaetothyriales</taxon>
        <taxon>Herpotrichiellaceae</taxon>
        <taxon>Fonsecaea</taxon>
    </lineage>
</organism>
<dbReference type="InterPro" id="IPR045168">
    <property type="entry name" value="YTH_prot"/>
</dbReference>
<dbReference type="InterPro" id="IPR000504">
    <property type="entry name" value="RRM_dom"/>
</dbReference>
<reference evidence="5 6" key="1">
    <citation type="submission" date="2016-03" db="EMBL/GenBank/DDBJ databases">
        <title>Draft genome sequence of the Fonsecaea monophora CBS 269.37.</title>
        <authorList>
            <person name="Bombassaro A."/>
            <person name="Vinicius W.A."/>
            <person name="De Hoog S."/>
            <person name="Sun J."/>
            <person name="Souza E.M."/>
            <person name="Raittz R.T."/>
            <person name="Costa F."/>
            <person name="Leao A.C."/>
            <person name="Tadra-Sfeir M.Z."/>
            <person name="Baura V."/>
            <person name="Balsanelli E."/>
            <person name="Pedrosa F.O."/>
            <person name="Moreno L.F."/>
            <person name="Steffens M.B."/>
            <person name="Xi L."/>
            <person name="Bocca A.L."/>
            <person name="Felipe M.S."/>
            <person name="Teixeira M."/>
            <person name="Telles Filho F.Q."/>
            <person name="Azevedo C.M."/>
            <person name="Gomes R."/>
            <person name="Vicente V.A."/>
        </authorList>
    </citation>
    <scope>NUCLEOTIDE SEQUENCE [LARGE SCALE GENOMIC DNA]</scope>
    <source>
        <strain evidence="5 6">CBS 269.37</strain>
    </source>
</reference>
<dbReference type="Pfam" id="PF04146">
    <property type="entry name" value="YTH"/>
    <property type="match status" value="1"/>
</dbReference>
<dbReference type="GO" id="GO:0003729">
    <property type="term" value="F:mRNA binding"/>
    <property type="evidence" value="ECO:0007669"/>
    <property type="project" value="TreeGrafter"/>
</dbReference>
<evidence type="ECO:0000313" key="6">
    <source>
        <dbReference type="Proteomes" id="UP000077002"/>
    </source>
</evidence>
<dbReference type="PROSITE" id="PS50102">
    <property type="entry name" value="RRM"/>
    <property type="match status" value="1"/>
</dbReference>
<feature type="region of interest" description="Disordered" evidence="2">
    <location>
        <begin position="266"/>
        <end position="298"/>
    </location>
</feature>
<feature type="compositionally biased region" description="Low complexity" evidence="2">
    <location>
        <begin position="384"/>
        <end position="401"/>
    </location>
</feature>
<proteinExistence type="predicted"/>
<dbReference type="Gene3D" id="3.10.590.10">
    <property type="entry name" value="ph1033 like domains"/>
    <property type="match status" value="2"/>
</dbReference>
<dbReference type="Gene3D" id="3.30.70.330">
    <property type="match status" value="1"/>
</dbReference>
<keyword evidence="6" id="KW-1185">Reference proteome</keyword>
<dbReference type="EMBL" id="LVKK01000019">
    <property type="protein sequence ID" value="OAG42081.1"/>
    <property type="molecule type" value="Genomic_DNA"/>
</dbReference>
<dbReference type="InterPro" id="IPR007275">
    <property type="entry name" value="YTH_domain"/>
</dbReference>
<evidence type="ECO:0000256" key="1">
    <source>
        <dbReference type="PROSITE-ProRule" id="PRU00176"/>
    </source>
</evidence>
<dbReference type="PANTHER" id="PTHR12357:SF3">
    <property type="entry name" value="YTH DOMAIN-CONTAINING PROTEIN 1"/>
    <property type="match status" value="1"/>
</dbReference>
<dbReference type="GO" id="GO:1990247">
    <property type="term" value="F:N6-methyladenosine-containing RNA reader activity"/>
    <property type="evidence" value="ECO:0007669"/>
    <property type="project" value="TreeGrafter"/>
</dbReference>
<dbReference type="InterPro" id="IPR057720">
    <property type="entry name" value="RRM_YTH1"/>
</dbReference>
<gene>
    <name evidence="5" type="ORF">AYO21_03816</name>
</gene>
<feature type="compositionally biased region" description="Polar residues" evidence="2">
    <location>
        <begin position="284"/>
        <end position="296"/>
    </location>
</feature>
<evidence type="ECO:0000256" key="2">
    <source>
        <dbReference type="SAM" id="MobiDB-lite"/>
    </source>
</evidence>
<dbReference type="InterPro" id="IPR012677">
    <property type="entry name" value="Nucleotide-bd_a/b_plait_sf"/>
</dbReference>
<dbReference type="SMART" id="SM00360">
    <property type="entry name" value="RRM"/>
    <property type="match status" value="1"/>
</dbReference>
<dbReference type="CDD" id="cd00590">
    <property type="entry name" value="RRM_SF"/>
    <property type="match status" value="1"/>
</dbReference>
<feature type="domain" description="RRM" evidence="3">
    <location>
        <begin position="47"/>
        <end position="134"/>
    </location>
</feature>
<evidence type="ECO:0000259" key="4">
    <source>
        <dbReference type="PROSITE" id="PS50882"/>
    </source>
</evidence>
<dbReference type="CDD" id="cd21134">
    <property type="entry name" value="YTH"/>
    <property type="match status" value="1"/>
</dbReference>
<comment type="caution">
    <text evidence="5">The sequence shown here is derived from an EMBL/GenBank/DDBJ whole genome shotgun (WGS) entry which is preliminary data.</text>
</comment>
<keyword evidence="1" id="KW-0694">RNA-binding</keyword>
<dbReference type="GO" id="GO:0005654">
    <property type="term" value="C:nucleoplasm"/>
    <property type="evidence" value="ECO:0007669"/>
    <property type="project" value="TreeGrafter"/>
</dbReference>
<dbReference type="GeneID" id="34598987"/>
<feature type="compositionally biased region" description="Polar residues" evidence="2">
    <location>
        <begin position="354"/>
        <end position="363"/>
    </location>
</feature>
<dbReference type="PANTHER" id="PTHR12357">
    <property type="entry name" value="YTH YT521-B HOMOLOGY DOMAIN-CONTAINING"/>
    <property type="match status" value="1"/>
</dbReference>
<name>A0A177FE93_9EURO</name>
<dbReference type="GO" id="GO:0000398">
    <property type="term" value="P:mRNA splicing, via spliceosome"/>
    <property type="evidence" value="ECO:0007669"/>
    <property type="project" value="TreeGrafter"/>
</dbReference>
<dbReference type="OrthoDB" id="306690at2759"/>
<dbReference type="SUPFAM" id="SSF54928">
    <property type="entry name" value="RNA-binding domain, RBD"/>
    <property type="match status" value="1"/>
</dbReference>
<dbReference type="AlphaFoldDB" id="A0A177FE93"/>
<dbReference type="RefSeq" id="XP_022514033.1">
    <property type="nucleotide sequence ID" value="XM_022653790.1"/>
</dbReference>
<feature type="domain" description="YTH" evidence="4">
    <location>
        <begin position="177"/>
        <end position="322"/>
    </location>
</feature>
<feature type="compositionally biased region" description="Low complexity" evidence="2">
    <location>
        <begin position="413"/>
        <end position="427"/>
    </location>
</feature>
<dbReference type="PROSITE" id="PS50882">
    <property type="entry name" value="YTH"/>
    <property type="match status" value="2"/>
</dbReference>
<dbReference type="GO" id="GO:0000381">
    <property type="term" value="P:regulation of alternative mRNA splicing, via spliceosome"/>
    <property type="evidence" value="ECO:0007669"/>
    <property type="project" value="TreeGrafter"/>
</dbReference>
<feature type="region of interest" description="Disordered" evidence="2">
    <location>
        <begin position="339"/>
        <end position="427"/>
    </location>
</feature>
<dbReference type="InterPro" id="IPR035979">
    <property type="entry name" value="RBD_domain_sf"/>
</dbReference>
<evidence type="ECO:0008006" key="7">
    <source>
        <dbReference type="Google" id="ProtNLM"/>
    </source>
</evidence>
<dbReference type="Pfam" id="PF25701">
    <property type="entry name" value="RRM_YTH1"/>
    <property type="match status" value="1"/>
</dbReference>